<dbReference type="Proteomes" id="UP000266568">
    <property type="component" value="Unassembled WGS sequence"/>
</dbReference>
<dbReference type="EMBL" id="QXDC01000004">
    <property type="protein sequence ID" value="RIA37469.1"/>
    <property type="molecule type" value="Genomic_DNA"/>
</dbReference>
<dbReference type="RefSeq" id="WP_147373719.1">
    <property type="nucleotide sequence ID" value="NZ_QXDC01000004.1"/>
</dbReference>
<protein>
    <recommendedName>
        <fullName evidence="3">HIRAN domain-containing protein</fullName>
    </recommendedName>
</protein>
<gene>
    <name evidence="1" type="ORF">DFR49_3354</name>
</gene>
<comment type="caution">
    <text evidence="1">The sequence shown here is derived from an EMBL/GenBank/DDBJ whole genome shotgun (WGS) entry which is preliminary data.</text>
</comment>
<dbReference type="OrthoDB" id="8452595at2"/>
<accession>A0A397NP69</accession>
<dbReference type="AlphaFoldDB" id="A0A397NP69"/>
<proteinExistence type="predicted"/>
<sequence>MGFFRELLRALSGDPFQPGYGRNRLPRDWWKIDGFVALKPASDRAPFTDVVGESHYQNVLADQVEGRFEEGVYWDVVVRIGIVDVPTDPSAIGLTIDGRGCGFIPRAEKDALLEELAALIPPDCHGAICKGQIVGGFRDGNEQASYGLRLLLRRPLEIKTR</sequence>
<evidence type="ECO:0000313" key="2">
    <source>
        <dbReference type="Proteomes" id="UP000266568"/>
    </source>
</evidence>
<organism evidence="1 2">
    <name type="scientific">Hephaestia caeni</name>
    <dbReference type="NCBI Taxonomy" id="645617"/>
    <lineage>
        <taxon>Bacteria</taxon>
        <taxon>Pseudomonadati</taxon>
        <taxon>Pseudomonadota</taxon>
        <taxon>Alphaproteobacteria</taxon>
        <taxon>Sphingomonadales</taxon>
        <taxon>Sphingomonadaceae</taxon>
        <taxon>Hephaestia</taxon>
    </lineage>
</organism>
<evidence type="ECO:0008006" key="3">
    <source>
        <dbReference type="Google" id="ProtNLM"/>
    </source>
</evidence>
<keyword evidence="2" id="KW-1185">Reference proteome</keyword>
<evidence type="ECO:0000313" key="1">
    <source>
        <dbReference type="EMBL" id="RIA37469.1"/>
    </source>
</evidence>
<name>A0A397NP69_9SPHN</name>
<reference evidence="1 2" key="1">
    <citation type="submission" date="2018-08" db="EMBL/GenBank/DDBJ databases">
        <title>Genomic Encyclopedia of Type Strains, Phase IV (KMG-IV): sequencing the most valuable type-strain genomes for metagenomic binning, comparative biology and taxonomic classification.</title>
        <authorList>
            <person name="Goeker M."/>
        </authorList>
    </citation>
    <scope>NUCLEOTIDE SEQUENCE [LARGE SCALE GENOMIC DNA]</scope>
    <source>
        <strain evidence="1 2">DSM 25527</strain>
    </source>
</reference>